<keyword evidence="4 8" id="KW-1133">Transmembrane helix</keyword>
<feature type="chain" id="PRO_5005536577" description="Ionotropic glutamate receptor C-terminal domain-containing protein" evidence="9">
    <location>
        <begin position="21"/>
        <end position="964"/>
    </location>
</feature>
<dbReference type="Gene3D" id="1.10.287.70">
    <property type="match status" value="1"/>
</dbReference>
<keyword evidence="11" id="KW-1185">Reference proteome</keyword>
<dbReference type="OrthoDB" id="7969653at2759"/>
<accession>A0A0L0CKR7</accession>
<sequence>MVVKQTQFLLNILVITSVLSEQNIVNIIKEFNKNHNLQINVLINFNINLQQSEHYEDITLIENVPKLIITKKSCNITNLYRDFNKQSLTIAWLSKETLSFTLDYMDQLLWSIHFKDILIINQEETEDDLFKISSLSWKKGFISLLIWQNKRLYTYHPYPIIKIVPIDVLQQYEDKSYLRNFQHKVMSAPIFEFPPMCFSYINHKGELLRVGYVYKWIETFFTHHNATFEYKFYDMWAYNVTYKDAFNTVGTMDFAFIPLIMPAMDHYFARSTTFFLSNIVLIVPAPKEIFTGFYVLIPFDGLVWFMVFLTGILYFVFVNMLNYLNYKICNWGQAFQDAFNIIIFLSVSSRLKMRNYIFNFGLFLLFLFTGIFLTNYYSSNLSSLYTSKVYEPDLRYIEDIKRTKLNILEYTADAPLWVQRNISKTFTERIITGSNKELLDNRQILNMSYMYTTFEEYADFLLFRQTYLKRPTAKKLNELLHHRPIFITLPHRSPIIDRFNRYLLYMMESGIFKKILSDTKWHGILSGRLKLFLDEEENKSLTWEYFQYVFLIWLLVVPLNNISKFQDKTHLDNFYGYEMVVPVVQLPPVCFSYINTRGQLMRVGYFYKWIEIFLKQHNASIKHHFIDIWKPNVTFALIKNKLQTIEFSFIPAEMPRNYDLASSRVLIVTKTLLVVPTAHEISPNLYLFKPFTTNLWFAITLCLFLFLLLMILLNIILLKEPHVSTAFLETIKIILFLSVALKSDRSIRNFFLSLLFLFTGLFLTNFYNSNLSSMITSKVFEPELQQLEDIKYTNLLIYQHTADKDFLEQLDIPQFLKQRVFTGNNTDFRIKRQSLDMSYMYTGQEDLIDFYLYQQRFMQKPKAKKLHQALKYKHYCITLPHRSPVIDQFNRYLYYIQENGILKKHLRDTNWHGVLSGNLKIFLDDDVKKSLNIKYFEYAFVIWISGLVCAFLSFLVEYFRGNKI</sequence>
<evidence type="ECO:0000256" key="9">
    <source>
        <dbReference type="SAM" id="SignalP"/>
    </source>
</evidence>
<evidence type="ECO:0000313" key="10">
    <source>
        <dbReference type="EMBL" id="KNC32948.1"/>
    </source>
</evidence>
<protein>
    <recommendedName>
        <fullName evidence="12">Ionotropic glutamate receptor C-terminal domain-containing protein</fullName>
    </recommendedName>
</protein>
<dbReference type="AlphaFoldDB" id="A0A0L0CKR7"/>
<comment type="subcellular location">
    <subcellularLocation>
        <location evidence="1">Cell membrane</location>
        <topology evidence="1">Multi-pass membrane protein</topology>
    </subcellularLocation>
</comment>
<keyword evidence="6" id="KW-0675">Receptor</keyword>
<keyword evidence="5 8" id="KW-0472">Membrane</keyword>
<dbReference type="SUPFAM" id="SSF53850">
    <property type="entry name" value="Periplasmic binding protein-like II"/>
    <property type="match status" value="2"/>
</dbReference>
<dbReference type="InterPro" id="IPR052192">
    <property type="entry name" value="Insect_Ionotropic_Sensory_Rcpt"/>
</dbReference>
<keyword evidence="2" id="KW-1003">Cell membrane</keyword>
<feature type="transmembrane region" description="Helical" evidence="8">
    <location>
        <begin position="292"/>
        <end position="317"/>
    </location>
</feature>
<feature type="transmembrane region" description="Helical" evidence="8">
    <location>
        <begin position="723"/>
        <end position="741"/>
    </location>
</feature>
<name>A0A0L0CKR7_LUCCU</name>
<gene>
    <name evidence="10" type="ORF">FF38_07789</name>
</gene>
<dbReference type="Proteomes" id="UP000037069">
    <property type="component" value="Unassembled WGS sequence"/>
</dbReference>
<reference evidence="10 11" key="1">
    <citation type="journal article" date="2015" name="Nat. Commun.">
        <title>Lucilia cuprina genome unlocks parasitic fly biology to underpin future interventions.</title>
        <authorList>
            <person name="Anstead C.A."/>
            <person name="Korhonen P.K."/>
            <person name="Young N.D."/>
            <person name="Hall R.S."/>
            <person name="Jex A.R."/>
            <person name="Murali S.C."/>
            <person name="Hughes D.S."/>
            <person name="Lee S.F."/>
            <person name="Perry T."/>
            <person name="Stroehlein A.J."/>
            <person name="Ansell B.R."/>
            <person name="Breugelmans B."/>
            <person name="Hofmann A."/>
            <person name="Qu J."/>
            <person name="Dugan S."/>
            <person name="Lee S.L."/>
            <person name="Chao H."/>
            <person name="Dinh H."/>
            <person name="Han Y."/>
            <person name="Doddapaneni H.V."/>
            <person name="Worley K.C."/>
            <person name="Muzny D.M."/>
            <person name="Ioannidis P."/>
            <person name="Waterhouse R.M."/>
            <person name="Zdobnov E.M."/>
            <person name="James P.J."/>
            <person name="Bagnall N.H."/>
            <person name="Kotze A.C."/>
            <person name="Gibbs R.A."/>
            <person name="Richards S."/>
            <person name="Batterham P."/>
            <person name="Gasser R.B."/>
        </authorList>
    </citation>
    <scope>NUCLEOTIDE SEQUENCE [LARGE SCALE GENOMIC DNA]</scope>
    <source>
        <strain evidence="10 11">LS</strain>
        <tissue evidence="10">Full body</tissue>
    </source>
</reference>
<feature type="transmembrane region" description="Helical" evidence="8">
    <location>
        <begin position="356"/>
        <end position="377"/>
    </location>
</feature>
<keyword evidence="9" id="KW-0732">Signal</keyword>
<feature type="transmembrane region" description="Helical" evidence="8">
    <location>
        <begin position="267"/>
        <end position="286"/>
    </location>
</feature>
<feature type="signal peptide" evidence="9">
    <location>
        <begin position="1"/>
        <end position="20"/>
    </location>
</feature>
<feature type="transmembrane region" description="Helical" evidence="8">
    <location>
        <begin position="938"/>
        <end position="959"/>
    </location>
</feature>
<feature type="transmembrane region" description="Helical" evidence="8">
    <location>
        <begin position="695"/>
        <end position="717"/>
    </location>
</feature>
<evidence type="ECO:0000256" key="2">
    <source>
        <dbReference type="ARBA" id="ARBA00022475"/>
    </source>
</evidence>
<evidence type="ECO:0000256" key="3">
    <source>
        <dbReference type="ARBA" id="ARBA00022692"/>
    </source>
</evidence>
<dbReference type="EMBL" id="JRES01000254">
    <property type="protein sequence ID" value="KNC32948.1"/>
    <property type="molecule type" value="Genomic_DNA"/>
</dbReference>
<evidence type="ECO:0000256" key="5">
    <source>
        <dbReference type="ARBA" id="ARBA00023136"/>
    </source>
</evidence>
<organism evidence="10 11">
    <name type="scientific">Lucilia cuprina</name>
    <name type="common">Green bottle fly</name>
    <name type="synonym">Australian sheep blowfly</name>
    <dbReference type="NCBI Taxonomy" id="7375"/>
    <lineage>
        <taxon>Eukaryota</taxon>
        <taxon>Metazoa</taxon>
        <taxon>Ecdysozoa</taxon>
        <taxon>Arthropoda</taxon>
        <taxon>Hexapoda</taxon>
        <taxon>Insecta</taxon>
        <taxon>Pterygota</taxon>
        <taxon>Neoptera</taxon>
        <taxon>Endopterygota</taxon>
        <taxon>Diptera</taxon>
        <taxon>Brachycera</taxon>
        <taxon>Muscomorpha</taxon>
        <taxon>Oestroidea</taxon>
        <taxon>Calliphoridae</taxon>
        <taxon>Luciliinae</taxon>
        <taxon>Lucilia</taxon>
    </lineage>
</organism>
<keyword evidence="7" id="KW-0325">Glycoprotein</keyword>
<dbReference type="GO" id="GO:0005886">
    <property type="term" value="C:plasma membrane"/>
    <property type="evidence" value="ECO:0007669"/>
    <property type="project" value="UniProtKB-SubCell"/>
</dbReference>
<proteinExistence type="predicted"/>
<evidence type="ECO:0000256" key="4">
    <source>
        <dbReference type="ARBA" id="ARBA00022989"/>
    </source>
</evidence>
<dbReference type="PANTHER" id="PTHR42643">
    <property type="entry name" value="IONOTROPIC RECEPTOR 20A-RELATED"/>
    <property type="match status" value="1"/>
</dbReference>
<keyword evidence="3 8" id="KW-0812">Transmembrane</keyword>
<dbReference type="PANTHER" id="PTHR42643:SF39">
    <property type="entry name" value="IONOTROPIC RECEPTOR 56A-RELATED"/>
    <property type="match status" value="1"/>
</dbReference>
<feature type="transmembrane region" description="Helical" evidence="8">
    <location>
        <begin position="750"/>
        <end position="767"/>
    </location>
</feature>
<evidence type="ECO:0000256" key="7">
    <source>
        <dbReference type="ARBA" id="ARBA00023180"/>
    </source>
</evidence>
<evidence type="ECO:0000313" key="11">
    <source>
        <dbReference type="Proteomes" id="UP000037069"/>
    </source>
</evidence>
<evidence type="ECO:0000256" key="6">
    <source>
        <dbReference type="ARBA" id="ARBA00023170"/>
    </source>
</evidence>
<evidence type="ECO:0000256" key="8">
    <source>
        <dbReference type="SAM" id="Phobius"/>
    </source>
</evidence>
<comment type="caution">
    <text evidence="10">The sequence shown here is derived from an EMBL/GenBank/DDBJ whole genome shotgun (WGS) entry which is preliminary data.</text>
</comment>
<evidence type="ECO:0000256" key="1">
    <source>
        <dbReference type="ARBA" id="ARBA00004651"/>
    </source>
</evidence>
<evidence type="ECO:0008006" key="12">
    <source>
        <dbReference type="Google" id="ProtNLM"/>
    </source>
</evidence>